<proteinExistence type="predicted"/>
<name>A0A9N9NJ18_9GLOM</name>
<reference evidence="1" key="1">
    <citation type="submission" date="2021-06" db="EMBL/GenBank/DDBJ databases">
        <authorList>
            <person name="Kallberg Y."/>
            <person name="Tangrot J."/>
            <person name="Rosling A."/>
        </authorList>
    </citation>
    <scope>NUCLEOTIDE SEQUENCE</scope>
    <source>
        <strain evidence="1">FL130A</strain>
    </source>
</reference>
<dbReference type="EMBL" id="CAJVPS010032967">
    <property type="protein sequence ID" value="CAG8736271.1"/>
    <property type="molecule type" value="Genomic_DNA"/>
</dbReference>
<organism evidence="1 2">
    <name type="scientific">Ambispora leptoticha</name>
    <dbReference type="NCBI Taxonomy" id="144679"/>
    <lineage>
        <taxon>Eukaryota</taxon>
        <taxon>Fungi</taxon>
        <taxon>Fungi incertae sedis</taxon>
        <taxon>Mucoromycota</taxon>
        <taxon>Glomeromycotina</taxon>
        <taxon>Glomeromycetes</taxon>
        <taxon>Archaeosporales</taxon>
        <taxon>Ambisporaceae</taxon>
        <taxon>Ambispora</taxon>
    </lineage>
</organism>
<sequence>KNYFGRQKRADDLHYVMRITVLMEFPTTVKRCIGAIIAFSGVG</sequence>
<dbReference type="Proteomes" id="UP000789508">
    <property type="component" value="Unassembled WGS sequence"/>
</dbReference>
<feature type="non-terminal residue" evidence="1">
    <location>
        <position position="1"/>
    </location>
</feature>
<gene>
    <name evidence="1" type="ORF">ALEPTO_LOCUS12799</name>
</gene>
<protein>
    <submittedName>
        <fullName evidence="1">12336_t:CDS:1</fullName>
    </submittedName>
</protein>
<evidence type="ECO:0000313" key="2">
    <source>
        <dbReference type="Proteomes" id="UP000789508"/>
    </source>
</evidence>
<evidence type="ECO:0000313" key="1">
    <source>
        <dbReference type="EMBL" id="CAG8736271.1"/>
    </source>
</evidence>
<keyword evidence="2" id="KW-1185">Reference proteome</keyword>
<comment type="caution">
    <text evidence="1">The sequence shown here is derived from an EMBL/GenBank/DDBJ whole genome shotgun (WGS) entry which is preliminary data.</text>
</comment>
<dbReference type="AlphaFoldDB" id="A0A9N9NJ18"/>
<accession>A0A9N9NJ18</accession>